<dbReference type="EMBL" id="VTPC01090610">
    <property type="protein sequence ID" value="KAF2882512.1"/>
    <property type="molecule type" value="Genomic_DNA"/>
</dbReference>
<gene>
    <name evidence="2" type="ORF">ILUMI_23648</name>
</gene>
<dbReference type="SUPFAM" id="SSF56672">
    <property type="entry name" value="DNA/RNA polymerases"/>
    <property type="match status" value="1"/>
</dbReference>
<dbReference type="InterPro" id="IPR050951">
    <property type="entry name" value="Retrovirus_Pol_polyprotein"/>
</dbReference>
<dbReference type="AlphaFoldDB" id="A0A8K0CC18"/>
<keyword evidence="3" id="KW-1185">Reference proteome</keyword>
<name>A0A8K0CC18_IGNLU</name>
<comment type="caution">
    <text evidence="2">The sequence shown here is derived from an EMBL/GenBank/DDBJ whole genome shotgun (WGS) entry which is preliminary data.</text>
</comment>
<dbReference type="FunFam" id="3.30.70.270:FF:000020">
    <property type="entry name" value="Transposon Tf2-6 polyprotein-like Protein"/>
    <property type="match status" value="1"/>
</dbReference>
<protein>
    <recommendedName>
        <fullName evidence="1">RNA-directed DNA polymerase</fullName>
        <ecNumber evidence="1">2.7.7.49</ecNumber>
    </recommendedName>
</protein>
<evidence type="ECO:0000313" key="3">
    <source>
        <dbReference type="Proteomes" id="UP000801492"/>
    </source>
</evidence>
<dbReference type="Gene3D" id="3.30.70.270">
    <property type="match status" value="1"/>
</dbReference>
<evidence type="ECO:0000256" key="1">
    <source>
        <dbReference type="ARBA" id="ARBA00012493"/>
    </source>
</evidence>
<dbReference type="Proteomes" id="UP000801492">
    <property type="component" value="Unassembled WGS sequence"/>
</dbReference>
<accession>A0A8K0CC18</accession>
<dbReference type="InterPro" id="IPR043128">
    <property type="entry name" value="Rev_trsase/Diguanyl_cyclase"/>
</dbReference>
<organism evidence="2 3">
    <name type="scientific">Ignelater luminosus</name>
    <name type="common">Cucubano</name>
    <name type="synonym">Pyrophorus luminosus</name>
    <dbReference type="NCBI Taxonomy" id="2038154"/>
    <lineage>
        <taxon>Eukaryota</taxon>
        <taxon>Metazoa</taxon>
        <taxon>Ecdysozoa</taxon>
        <taxon>Arthropoda</taxon>
        <taxon>Hexapoda</taxon>
        <taxon>Insecta</taxon>
        <taxon>Pterygota</taxon>
        <taxon>Neoptera</taxon>
        <taxon>Endopterygota</taxon>
        <taxon>Coleoptera</taxon>
        <taxon>Polyphaga</taxon>
        <taxon>Elateriformia</taxon>
        <taxon>Elateroidea</taxon>
        <taxon>Elateridae</taxon>
        <taxon>Agrypninae</taxon>
        <taxon>Pyrophorini</taxon>
        <taxon>Ignelater</taxon>
    </lineage>
</organism>
<dbReference type="PANTHER" id="PTHR37984">
    <property type="entry name" value="PROTEIN CBG26694"/>
    <property type="match status" value="1"/>
</dbReference>
<dbReference type="GO" id="GO:0003964">
    <property type="term" value="F:RNA-directed DNA polymerase activity"/>
    <property type="evidence" value="ECO:0007669"/>
    <property type="project" value="UniProtKB-EC"/>
</dbReference>
<sequence length="368" mass="42792">MAQLRRNSVEINGKYGTTHSNFNLNGNASENWKIWLQRFEVYSTATDLDTKAEKVQCAQLLFCLGDEPFKICNTFTFKDTEKDKIVILEKKFTDYFMPKKNVTYERYKFFTSRQNGDKVEDFITELKNQASQSNVEFYVVDKNHESILSLITGVKLGIIKTVNVIKTQIDVNDEYKDLIEKYKDIFQGIGKITKLYHIKMKENAIPVADPIGNVPIPLQEQFKKTLERLVELKIIERVHEGSEWLNSYVLRIDDIIQMPRPKDKKEVQKFLGPITYVGRFINNLSDITQPLRDLIKQDNIFEWGIAQENAFIKLKTDTLSRLNVEKQLEDNLQLEAHVCAIEKKVLISDERLQELVNATEADDKLKIN</sequence>
<dbReference type="OrthoDB" id="8061005at2759"/>
<proteinExistence type="predicted"/>
<dbReference type="InterPro" id="IPR043502">
    <property type="entry name" value="DNA/RNA_pol_sf"/>
</dbReference>
<reference evidence="2" key="1">
    <citation type="submission" date="2019-08" db="EMBL/GenBank/DDBJ databases">
        <title>The genome of the North American firefly Photinus pyralis.</title>
        <authorList>
            <consortium name="Photinus pyralis genome working group"/>
            <person name="Fallon T.R."/>
            <person name="Sander Lower S.E."/>
            <person name="Weng J.-K."/>
        </authorList>
    </citation>
    <scope>NUCLEOTIDE SEQUENCE</scope>
    <source>
        <strain evidence="2">TRF0915ILg1</strain>
        <tissue evidence="2">Whole body</tissue>
    </source>
</reference>
<dbReference type="EC" id="2.7.7.49" evidence="1"/>
<dbReference type="PANTHER" id="PTHR37984:SF5">
    <property type="entry name" value="PROTEIN NYNRIN-LIKE"/>
    <property type="match status" value="1"/>
</dbReference>
<evidence type="ECO:0000313" key="2">
    <source>
        <dbReference type="EMBL" id="KAF2882512.1"/>
    </source>
</evidence>